<geneLocation type="plasmid" evidence="3">
    <name>pPNK</name>
</geneLocation>
<dbReference type="GO" id="GO:0003677">
    <property type="term" value="F:DNA binding"/>
    <property type="evidence" value="ECO:0007669"/>
    <property type="project" value="InterPro"/>
</dbReference>
<evidence type="ECO:0000313" key="3">
    <source>
        <dbReference type="Proteomes" id="UP000069902"/>
    </source>
</evidence>
<dbReference type="AlphaFoldDB" id="A0A0U5JDP4"/>
<dbReference type="KEGG" id="pnl:PNK_p0035"/>
<accession>A0A0U5JDP4</accession>
<dbReference type="Pfam" id="PF13744">
    <property type="entry name" value="HTH_37"/>
    <property type="match status" value="1"/>
</dbReference>
<dbReference type="RefSeq" id="WP_079992966.1">
    <property type="nucleotide sequence ID" value="NZ_LN879503.1"/>
</dbReference>
<dbReference type="PATRIC" id="fig|389348.3.peg.2796"/>
<keyword evidence="3" id="KW-1185">Reference proteome</keyword>
<reference evidence="3" key="1">
    <citation type="submission" date="2015-09" db="EMBL/GenBank/DDBJ databases">
        <authorList>
            <person name="Bertelli C."/>
        </authorList>
    </citation>
    <scope>NUCLEOTIDE SEQUENCE [LARGE SCALE GENOMIC DNA]</scope>
    <source>
        <strain evidence="3">KNic</strain>
        <plasmid evidence="3">pPNK</plasmid>
    </source>
</reference>
<dbReference type="Gene3D" id="1.10.260.40">
    <property type="entry name" value="lambda repressor-like DNA-binding domains"/>
    <property type="match status" value="1"/>
</dbReference>
<dbReference type="InterPro" id="IPR039554">
    <property type="entry name" value="HigA2-like_HTH"/>
</dbReference>
<dbReference type="SMART" id="SM00530">
    <property type="entry name" value="HTH_XRE"/>
    <property type="match status" value="1"/>
</dbReference>
<protein>
    <submittedName>
        <fullName evidence="2">Putative transcriptional regulator</fullName>
    </submittedName>
</protein>
<dbReference type="SUPFAM" id="SSF47413">
    <property type="entry name" value="lambda repressor-like DNA-binding domains"/>
    <property type="match status" value="1"/>
</dbReference>
<evidence type="ECO:0000259" key="1">
    <source>
        <dbReference type="PROSITE" id="PS50943"/>
    </source>
</evidence>
<name>A0A0U5JDP4_9BACT</name>
<dbReference type="Proteomes" id="UP000069902">
    <property type="component" value="Plasmid pPNK"/>
</dbReference>
<evidence type="ECO:0000313" key="2">
    <source>
        <dbReference type="EMBL" id="CUI18089.1"/>
    </source>
</evidence>
<dbReference type="PROSITE" id="PS50943">
    <property type="entry name" value="HTH_CROC1"/>
    <property type="match status" value="1"/>
</dbReference>
<dbReference type="InParanoid" id="A0A0U5JDP4"/>
<proteinExistence type="predicted"/>
<sequence>MKKKIVYEESSGNVFADLGIENPEEALAKSELARQIAKLIKKKKLTQKHAAEILGIDQPKISALIRGRLRSFSLERLIRFLNELGQDVSIMISPAKSQAERGSTWIGESHSNTRIAALGR</sequence>
<dbReference type="InterPro" id="IPR001387">
    <property type="entry name" value="Cro/C1-type_HTH"/>
</dbReference>
<organism evidence="2 3">
    <name type="scientific">Candidatus Protochlamydia naegleriophila</name>
    <dbReference type="NCBI Taxonomy" id="389348"/>
    <lineage>
        <taxon>Bacteria</taxon>
        <taxon>Pseudomonadati</taxon>
        <taxon>Chlamydiota</taxon>
        <taxon>Chlamydiia</taxon>
        <taxon>Parachlamydiales</taxon>
        <taxon>Parachlamydiaceae</taxon>
        <taxon>Candidatus Protochlamydia</taxon>
    </lineage>
</organism>
<dbReference type="InterPro" id="IPR010982">
    <property type="entry name" value="Lambda_DNA-bd_dom_sf"/>
</dbReference>
<dbReference type="EMBL" id="LN879503">
    <property type="protein sequence ID" value="CUI18089.1"/>
    <property type="molecule type" value="Genomic_DNA"/>
</dbReference>
<feature type="domain" description="HTH cro/C1-type" evidence="1">
    <location>
        <begin position="36"/>
        <end position="91"/>
    </location>
</feature>
<gene>
    <name evidence="2" type="ORF">PNK_p0035</name>
</gene>